<evidence type="ECO:0000313" key="2">
    <source>
        <dbReference type="Proteomes" id="UP000018874"/>
    </source>
</evidence>
<accession>W2CPB1</accession>
<comment type="caution">
    <text evidence="1">The sequence shown here is derived from an EMBL/GenBank/DDBJ whole genome shotgun (WGS) entry which is preliminary data.</text>
</comment>
<reference evidence="1 2" key="1">
    <citation type="submission" date="2013-11" db="EMBL/GenBank/DDBJ databases">
        <title>Single cell genomics of uncultured Tannerella BU063 (oral taxon 286).</title>
        <authorList>
            <person name="Beall C.J."/>
            <person name="Campbell A.G."/>
            <person name="Griffen A.L."/>
            <person name="Podar M."/>
            <person name="Leys E.J."/>
        </authorList>
    </citation>
    <scope>NUCLEOTIDE SEQUENCE [LARGE SCALE GENOMIC DNA]</scope>
    <source>
        <strain evidence="1">Cell 6/7/9</strain>
    </source>
</reference>
<dbReference type="AlphaFoldDB" id="W2CPB1"/>
<dbReference type="Proteomes" id="UP000018874">
    <property type="component" value="Unassembled WGS sequence"/>
</dbReference>
<keyword evidence="2" id="KW-1185">Reference proteome</keyword>
<organism evidence="1 2">
    <name type="scientific">Tannerella sp. oral taxon BU063 isolate Cell 6/7/9</name>
    <dbReference type="NCBI Taxonomy" id="1411021"/>
    <lineage>
        <taxon>Bacteria</taxon>
        <taxon>Pseudomonadati</taxon>
        <taxon>Bacteroidota</taxon>
        <taxon>Bacteroidia</taxon>
        <taxon>Bacteroidales</taxon>
        <taxon>Tannerellaceae</taxon>
        <taxon>Tannerella</taxon>
    </lineage>
</organism>
<protein>
    <submittedName>
        <fullName evidence="1">Uncharacterized protein</fullName>
    </submittedName>
</protein>
<name>W2CPB1_9BACT</name>
<evidence type="ECO:0000313" key="1">
    <source>
        <dbReference type="EMBL" id="ETK08873.1"/>
    </source>
</evidence>
<proteinExistence type="predicted"/>
<dbReference type="PATRIC" id="fig|1411021.3.peg.1511"/>
<dbReference type="EMBL" id="AYYD01001135">
    <property type="protein sequence ID" value="ETK08873.1"/>
    <property type="molecule type" value="Genomic_DNA"/>
</dbReference>
<sequence>MKFLKESDGSKTLHIHIDFRKGGEFVNDAGKKQKAYDTDDKTWLHLNFFQHE</sequence>
<gene>
    <name evidence="1" type="ORF">T231_11775</name>
</gene>